<comment type="caution">
    <text evidence="1">The sequence shown here is derived from an EMBL/GenBank/DDBJ whole genome shotgun (WGS) entry which is preliminary data.</text>
</comment>
<dbReference type="InterPro" id="IPR007351">
    <property type="entry name" value="YjbR"/>
</dbReference>
<dbReference type="Proteomes" id="UP001595906">
    <property type="component" value="Unassembled WGS sequence"/>
</dbReference>
<dbReference type="Gene3D" id="3.90.1150.30">
    <property type="match status" value="1"/>
</dbReference>
<dbReference type="GO" id="GO:0003677">
    <property type="term" value="F:DNA binding"/>
    <property type="evidence" value="ECO:0007669"/>
    <property type="project" value="UniProtKB-KW"/>
</dbReference>
<dbReference type="PANTHER" id="PTHR35145:SF1">
    <property type="entry name" value="CYTOPLASMIC PROTEIN"/>
    <property type="match status" value="1"/>
</dbReference>
<dbReference type="SUPFAM" id="SSF142906">
    <property type="entry name" value="YjbR-like"/>
    <property type="match status" value="1"/>
</dbReference>
<dbReference type="Pfam" id="PF04237">
    <property type="entry name" value="YjbR"/>
    <property type="match status" value="1"/>
</dbReference>
<evidence type="ECO:0000313" key="2">
    <source>
        <dbReference type="Proteomes" id="UP001595906"/>
    </source>
</evidence>
<keyword evidence="1" id="KW-0238">DNA-binding</keyword>
<sequence>MDVESLRDYCLDKPFVEEGFPFGPETLVFKVGGKLFLLISLDSEDFRFNVKCHPDRIEQLRADFDCVQPGYHQNKKHWNTIVPDGSVSNKQLQQWIDESYELVFDGLSKKMKENLTQQ</sequence>
<organism evidence="1 2">
    <name type="scientific">Parasediminibacterium paludis</name>
    <dbReference type="NCBI Taxonomy" id="908966"/>
    <lineage>
        <taxon>Bacteria</taxon>
        <taxon>Pseudomonadati</taxon>
        <taxon>Bacteroidota</taxon>
        <taxon>Chitinophagia</taxon>
        <taxon>Chitinophagales</taxon>
        <taxon>Chitinophagaceae</taxon>
        <taxon>Parasediminibacterium</taxon>
    </lineage>
</organism>
<dbReference type="EMBL" id="JBHSDC010000003">
    <property type="protein sequence ID" value="MFC4231021.1"/>
    <property type="molecule type" value="Genomic_DNA"/>
</dbReference>
<protein>
    <submittedName>
        <fullName evidence="1">MmcQ/YjbR family DNA-binding protein</fullName>
    </submittedName>
</protein>
<proteinExistence type="predicted"/>
<reference evidence="2" key="1">
    <citation type="journal article" date="2019" name="Int. J. Syst. Evol. Microbiol.">
        <title>The Global Catalogue of Microorganisms (GCM) 10K type strain sequencing project: providing services to taxonomists for standard genome sequencing and annotation.</title>
        <authorList>
            <consortium name="The Broad Institute Genomics Platform"/>
            <consortium name="The Broad Institute Genome Sequencing Center for Infectious Disease"/>
            <person name="Wu L."/>
            <person name="Ma J."/>
        </authorList>
    </citation>
    <scope>NUCLEOTIDE SEQUENCE [LARGE SCALE GENOMIC DNA]</scope>
    <source>
        <strain evidence="2">CECT 8010</strain>
    </source>
</reference>
<evidence type="ECO:0000313" key="1">
    <source>
        <dbReference type="EMBL" id="MFC4231021.1"/>
    </source>
</evidence>
<keyword evidence="2" id="KW-1185">Reference proteome</keyword>
<dbReference type="InterPro" id="IPR058532">
    <property type="entry name" value="YjbR/MT2646/Rv2570-like"/>
</dbReference>
<name>A0ABV8PUJ7_9BACT</name>
<accession>A0ABV8PUJ7</accession>
<gene>
    <name evidence="1" type="ORF">ACFOW1_03910</name>
</gene>
<dbReference type="RefSeq" id="WP_379012408.1">
    <property type="nucleotide sequence ID" value="NZ_JBHSDC010000003.1"/>
</dbReference>
<dbReference type="PANTHER" id="PTHR35145">
    <property type="entry name" value="CYTOPLASMIC PROTEIN-RELATED"/>
    <property type="match status" value="1"/>
</dbReference>
<dbReference type="InterPro" id="IPR038056">
    <property type="entry name" value="YjbR-like_sf"/>
</dbReference>